<reference evidence="1" key="1">
    <citation type="journal article" date="2021" name="PeerJ">
        <title>Extensive microbial diversity within the chicken gut microbiome revealed by metagenomics and culture.</title>
        <authorList>
            <person name="Gilroy R."/>
            <person name="Ravi A."/>
            <person name="Getino M."/>
            <person name="Pursley I."/>
            <person name="Horton D.L."/>
            <person name="Alikhan N.F."/>
            <person name="Baker D."/>
            <person name="Gharbi K."/>
            <person name="Hall N."/>
            <person name="Watson M."/>
            <person name="Adriaenssens E.M."/>
            <person name="Foster-Nyarko E."/>
            <person name="Jarju S."/>
            <person name="Secka A."/>
            <person name="Antonio M."/>
            <person name="Oren A."/>
            <person name="Chaudhuri R.R."/>
            <person name="La Ragione R."/>
            <person name="Hildebrand F."/>
            <person name="Pallen M.J."/>
        </authorList>
    </citation>
    <scope>NUCLEOTIDE SEQUENCE</scope>
    <source>
        <strain evidence="1">1068</strain>
    </source>
</reference>
<name>A0A9D2FR79_9FIRM</name>
<accession>A0A9D2FR79</accession>
<evidence type="ECO:0000313" key="2">
    <source>
        <dbReference type="Proteomes" id="UP000824056"/>
    </source>
</evidence>
<dbReference type="AlphaFoldDB" id="A0A9D2FR79"/>
<dbReference type="EMBL" id="DXBG01000192">
    <property type="protein sequence ID" value="HIZ65899.1"/>
    <property type="molecule type" value="Genomic_DNA"/>
</dbReference>
<gene>
    <name evidence="1" type="ORF">H9809_08380</name>
</gene>
<dbReference type="Proteomes" id="UP000824056">
    <property type="component" value="Unassembled WGS sequence"/>
</dbReference>
<organism evidence="1 2">
    <name type="scientific">Candidatus Blautia pullicola</name>
    <dbReference type="NCBI Taxonomy" id="2838498"/>
    <lineage>
        <taxon>Bacteria</taxon>
        <taxon>Bacillati</taxon>
        <taxon>Bacillota</taxon>
        <taxon>Clostridia</taxon>
        <taxon>Lachnospirales</taxon>
        <taxon>Lachnospiraceae</taxon>
        <taxon>Blautia</taxon>
    </lineage>
</organism>
<comment type="caution">
    <text evidence="1">The sequence shown here is derived from an EMBL/GenBank/DDBJ whole genome shotgun (WGS) entry which is preliminary data.</text>
</comment>
<proteinExistence type="predicted"/>
<reference evidence="1" key="2">
    <citation type="submission" date="2021-04" db="EMBL/GenBank/DDBJ databases">
        <authorList>
            <person name="Gilroy R."/>
        </authorList>
    </citation>
    <scope>NUCLEOTIDE SEQUENCE</scope>
    <source>
        <strain evidence="1">1068</strain>
    </source>
</reference>
<dbReference type="Pfam" id="PF10050">
    <property type="entry name" value="DUF2284"/>
    <property type="match status" value="1"/>
</dbReference>
<sequence length="188" mass="21139">MTEEEILRKAKEAGFDSAEIIDTNELHFDSSLRKYCQDNYCGNYGANYSCPPECGTPEEMKEQALQYQKVLVLQTLTPVKDMTDSRETGGIKHRHNQMTWGLIDNLSGRMSPFLPVLAGPCGICKVCEKKMGNPCRQPEKKASCVSAYCILVADLASRCHMAYWCQEEVAFFSLLFFSPKTTKPGTKE</sequence>
<protein>
    <submittedName>
        <fullName evidence="1">DUF2284 domain-containing protein</fullName>
    </submittedName>
</protein>
<dbReference type="InterPro" id="IPR019271">
    <property type="entry name" value="DUF2284_metal-binding"/>
</dbReference>
<evidence type="ECO:0000313" key="1">
    <source>
        <dbReference type="EMBL" id="HIZ65899.1"/>
    </source>
</evidence>